<dbReference type="InterPro" id="IPR036909">
    <property type="entry name" value="Cyt_c-like_dom_sf"/>
</dbReference>
<dbReference type="InterPro" id="IPR011041">
    <property type="entry name" value="Quinoprot_gluc/sorb_DH_b-prop"/>
</dbReference>
<dbReference type="NCBIfam" id="TIGR02604">
    <property type="entry name" value="Piru_Ver_Nterm"/>
    <property type="match status" value="1"/>
</dbReference>
<dbReference type="SUPFAM" id="SSF50952">
    <property type="entry name" value="Soluble quinoprotein glucose dehydrogenase"/>
    <property type="match status" value="1"/>
</dbReference>
<protein>
    <submittedName>
        <fullName evidence="7">Cytochrome C</fullName>
    </submittedName>
</protein>
<evidence type="ECO:0000313" key="8">
    <source>
        <dbReference type="Proteomes" id="UP000237819"/>
    </source>
</evidence>
<accession>A0A2S8GNX7</accession>
<name>A0A2S8GNX7_9BACT</name>
<keyword evidence="3 4" id="KW-0408">Iron</keyword>
<dbReference type="OrthoDB" id="232040at2"/>
<dbReference type="AlphaFoldDB" id="A0A2S8GNX7"/>
<dbReference type="PROSITE" id="PS51257">
    <property type="entry name" value="PROKAR_LIPOPROTEIN"/>
    <property type="match status" value="1"/>
</dbReference>
<dbReference type="InterPro" id="IPR011989">
    <property type="entry name" value="ARM-like"/>
</dbReference>
<dbReference type="GO" id="GO:0009055">
    <property type="term" value="F:electron transfer activity"/>
    <property type="evidence" value="ECO:0007669"/>
    <property type="project" value="InterPro"/>
</dbReference>
<organism evidence="7 8">
    <name type="scientific">Blastopirellula marina</name>
    <dbReference type="NCBI Taxonomy" id="124"/>
    <lineage>
        <taxon>Bacteria</taxon>
        <taxon>Pseudomonadati</taxon>
        <taxon>Planctomycetota</taxon>
        <taxon>Planctomycetia</taxon>
        <taxon>Pirellulales</taxon>
        <taxon>Pirellulaceae</taxon>
        <taxon>Blastopirellula</taxon>
    </lineage>
</organism>
<dbReference type="InterPro" id="IPR009056">
    <property type="entry name" value="Cyt_c-like_dom"/>
</dbReference>
<dbReference type="GO" id="GO:0020037">
    <property type="term" value="F:heme binding"/>
    <property type="evidence" value="ECO:0007669"/>
    <property type="project" value="InterPro"/>
</dbReference>
<evidence type="ECO:0000256" key="1">
    <source>
        <dbReference type="ARBA" id="ARBA00022617"/>
    </source>
</evidence>
<feature type="signal peptide" evidence="5">
    <location>
        <begin position="1"/>
        <end position="24"/>
    </location>
</feature>
<feature type="domain" description="Cytochrome c" evidence="6">
    <location>
        <begin position="674"/>
        <end position="814"/>
    </location>
</feature>
<dbReference type="EMBL" id="PUHZ01000011">
    <property type="protein sequence ID" value="PQO46130.1"/>
    <property type="molecule type" value="Genomic_DNA"/>
</dbReference>
<evidence type="ECO:0000256" key="2">
    <source>
        <dbReference type="ARBA" id="ARBA00022723"/>
    </source>
</evidence>
<dbReference type="PANTHER" id="PTHR33546">
    <property type="entry name" value="LARGE, MULTIFUNCTIONAL SECRETED PROTEIN-RELATED"/>
    <property type="match status" value="1"/>
</dbReference>
<dbReference type="Gene3D" id="1.10.760.10">
    <property type="entry name" value="Cytochrome c-like domain"/>
    <property type="match status" value="1"/>
</dbReference>
<dbReference type="GO" id="GO:0046872">
    <property type="term" value="F:metal ion binding"/>
    <property type="evidence" value="ECO:0007669"/>
    <property type="project" value="UniProtKB-KW"/>
</dbReference>
<dbReference type="PANTHER" id="PTHR33546:SF1">
    <property type="entry name" value="LARGE, MULTIFUNCTIONAL SECRETED PROTEIN"/>
    <property type="match status" value="1"/>
</dbReference>
<dbReference type="NCBIfam" id="TIGR02603">
    <property type="entry name" value="CxxCH_TIGR02603"/>
    <property type="match status" value="1"/>
</dbReference>
<reference evidence="7 8" key="1">
    <citation type="submission" date="2018-02" db="EMBL/GenBank/DDBJ databases">
        <title>Comparative genomes isolates from brazilian mangrove.</title>
        <authorList>
            <person name="Araujo J.E."/>
            <person name="Taketani R.G."/>
            <person name="Silva M.C.P."/>
            <person name="Loureco M.V."/>
            <person name="Andreote F.D."/>
        </authorList>
    </citation>
    <scope>NUCLEOTIDE SEQUENCE [LARGE SCALE GENOMIC DNA]</scope>
    <source>
        <strain evidence="7 8">Nap-Phe MGV</strain>
    </source>
</reference>
<evidence type="ECO:0000256" key="4">
    <source>
        <dbReference type="PROSITE-ProRule" id="PRU00433"/>
    </source>
</evidence>
<dbReference type="PROSITE" id="PS51007">
    <property type="entry name" value="CYTC"/>
    <property type="match status" value="1"/>
</dbReference>
<feature type="chain" id="PRO_5015778739" evidence="5">
    <location>
        <begin position="25"/>
        <end position="815"/>
    </location>
</feature>
<keyword evidence="1 4" id="KW-0349">Heme</keyword>
<gene>
    <name evidence="7" type="ORF">C5Y93_11195</name>
</gene>
<evidence type="ECO:0000313" key="7">
    <source>
        <dbReference type="EMBL" id="PQO46130.1"/>
    </source>
</evidence>
<evidence type="ECO:0000256" key="3">
    <source>
        <dbReference type="ARBA" id="ARBA00023004"/>
    </source>
</evidence>
<dbReference type="InterPro" id="IPR011042">
    <property type="entry name" value="6-blade_b-propeller_TolB-like"/>
</dbReference>
<dbReference type="InterPro" id="IPR013427">
    <property type="entry name" value="Haem-bd_dom_put"/>
</dbReference>
<dbReference type="Pfam" id="PF23500">
    <property type="entry name" value="DUF7133"/>
    <property type="match status" value="1"/>
</dbReference>
<dbReference type="InterPro" id="IPR016024">
    <property type="entry name" value="ARM-type_fold"/>
</dbReference>
<evidence type="ECO:0000259" key="6">
    <source>
        <dbReference type="PROSITE" id="PS51007"/>
    </source>
</evidence>
<proteinExistence type="predicted"/>
<sequence>MRFLTGCFALSFLFACLGPQTLTAETPKVLDPRLKLELVAEHPQIVTPIGIAFAPDGSLLVIESHTHHRQDDYDGPPTDRIRRFADTDGDGRFDTWSTFYEGTESTMSLRTGPDGWVYVATRMEIFRLRDTNGDHVADQRQEIAHLETEGRYPHNGLAGLAFGPDGRLYFGLGENLGEPYAIVGSDGTRLSGGGEGGTIYHTQMDGSQLQRLATGVWNPFGMGFDPEGRLFMVDNDPDSRPPCRLLQIVPGGDYGYQFRYGRTGVHPLQAWNGELPGTLPMVAGTGEAPSAVVWYAGVLWGTSWGDHRVETFRLKPNGASVQATAQTVVQGDHNFRPVDFAIAPDGSLYFTDWVDRSYPVHGKGRIWRLSWKEGQPESKPLALSDAEKEAAKLRESSPDLETLNSDDPFLRQAAVYGLSQQTDRLRSIDLYDNTTGRQRAGILEAMRWADETQFLIDRPQLLQEALEDHDDEVRIFAMRWIADLKLKQYLPLLKARLKEHSPTTRELPVLLSAIAWLESGSVGGGKDIVQQKMLAEIIADDKQTPQLRTIALRLIDPTSEQLKPELLRTLVDSPNHPLAEQALRTLYLAGGEFAMQVAAEVALDESRDPNLRAWGIVGLSDHADQHQDTLKKLAKDSNEIVRQEAKRTLRTDMVADPIPPTDLEAWSKGIEGTPDIEAGRRTFVSSKGGYCVRCHRFDGSGADVGPDLTYIGQRITKEKLLESILQPSQEIAPMYVPKVVLTDDGQMHIGYPVTVAGINEKRLFVDTAGKRFELDPSAIEEERESEKSIMPEGFQQIISPEEMRDLIGFLMNTPE</sequence>
<comment type="caution">
    <text evidence="7">The sequence shown here is derived from an EMBL/GenBank/DDBJ whole genome shotgun (WGS) entry which is preliminary data.</text>
</comment>
<dbReference type="InterPro" id="IPR013428">
    <property type="entry name" value="Membrane-bound_put_N"/>
</dbReference>
<dbReference type="RefSeq" id="WP_105335508.1">
    <property type="nucleotide sequence ID" value="NZ_PUHZ01000011.1"/>
</dbReference>
<dbReference type="Gene3D" id="1.25.10.10">
    <property type="entry name" value="Leucine-rich Repeat Variant"/>
    <property type="match status" value="1"/>
</dbReference>
<evidence type="ECO:0000256" key="5">
    <source>
        <dbReference type="SAM" id="SignalP"/>
    </source>
</evidence>
<dbReference type="Gene3D" id="2.120.10.30">
    <property type="entry name" value="TolB, C-terminal domain"/>
    <property type="match status" value="1"/>
</dbReference>
<keyword evidence="5" id="KW-0732">Signal</keyword>
<dbReference type="SUPFAM" id="SSF48371">
    <property type="entry name" value="ARM repeat"/>
    <property type="match status" value="1"/>
</dbReference>
<dbReference type="Proteomes" id="UP000237819">
    <property type="component" value="Unassembled WGS sequence"/>
</dbReference>
<dbReference type="InterPro" id="IPR055557">
    <property type="entry name" value="DUF7133"/>
</dbReference>
<dbReference type="SUPFAM" id="SSF46626">
    <property type="entry name" value="Cytochrome c"/>
    <property type="match status" value="1"/>
</dbReference>
<keyword evidence="2 4" id="KW-0479">Metal-binding</keyword>